<feature type="transmembrane region" description="Helical" evidence="1">
    <location>
        <begin position="128"/>
        <end position="155"/>
    </location>
</feature>
<name>A0ABP8V873_9GAMM</name>
<evidence type="ECO:0000313" key="4">
    <source>
        <dbReference type="Proteomes" id="UP001500604"/>
    </source>
</evidence>
<keyword evidence="4" id="KW-1185">Reference proteome</keyword>
<dbReference type="PANTHER" id="PTHR40547:SF1">
    <property type="entry name" value="SLL0298 PROTEIN"/>
    <property type="match status" value="1"/>
</dbReference>
<dbReference type="EMBL" id="BAABFL010000475">
    <property type="protein sequence ID" value="GAA4652423.1"/>
    <property type="molecule type" value="Genomic_DNA"/>
</dbReference>
<dbReference type="PANTHER" id="PTHR40547">
    <property type="entry name" value="SLL0298 PROTEIN"/>
    <property type="match status" value="1"/>
</dbReference>
<evidence type="ECO:0000313" key="3">
    <source>
        <dbReference type="EMBL" id="GAA4652423.1"/>
    </source>
</evidence>
<feature type="transmembrane region" description="Helical" evidence="1">
    <location>
        <begin position="77"/>
        <end position="98"/>
    </location>
</feature>
<dbReference type="RefSeq" id="WP_345198987.1">
    <property type="nucleotide sequence ID" value="NZ_BAABFL010000475.1"/>
</dbReference>
<dbReference type="InterPro" id="IPR018639">
    <property type="entry name" value="DUF2062"/>
</dbReference>
<comment type="caution">
    <text evidence="3">The sequence shown here is derived from an EMBL/GenBank/DDBJ whole genome shotgun (WGS) entry which is preliminary data.</text>
</comment>
<dbReference type="Proteomes" id="UP001500604">
    <property type="component" value="Unassembled WGS sequence"/>
</dbReference>
<sequence length="175" mass="20702">MAKKLFQRFMPDPSRLRENRSLNFLGEHMFDPNLWHLNRRTAAMAFFVGIFCAFLPIPFQMLLAAVLAFLLRCNLPLSVALVWITNPFTMPVIFYFTYKVGCYILQTPVSPLGFEASLEWLKTELSRIWLPLYLGSVITGLIAGALSYISIRLFWRWHIIRNWRERRKRRKLFLN</sequence>
<evidence type="ECO:0000256" key="1">
    <source>
        <dbReference type="SAM" id="Phobius"/>
    </source>
</evidence>
<keyword evidence="1" id="KW-0472">Membrane</keyword>
<reference evidence="4" key="1">
    <citation type="journal article" date="2019" name="Int. J. Syst. Evol. Microbiol.">
        <title>The Global Catalogue of Microorganisms (GCM) 10K type strain sequencing project: providing services to taxonomists for standard genome sequencing and annotation.</title>
        <authorList>
            <consortium name="The Broad Institute Genomics Platform"/>
            <consortium name="The Broad Institute Genome Sequencing Center for Infectious Disease"/>
            <person name="Wu L."/>
            <person name="Ma J."/>
        </authorList>
    </citation>
    <scope>NUCLEOTIDE SEQUENCE [LARGE SCALE GENOMIC DNA]</scope>
    <source>
        <strain evidence="4">JCM 17805</strain>
    </source>
</reference>
<feature type="transmembrane region" description="Helical" evidence="1">
    <location>
        <begin position="42"/>
        <end position="70"/>
    </location>
</feature>
<keyword evidence="1" id="KW-1133">Transmembrane helix</keyword>
<evidence type="ECO:0000259" key="2">
    <source>
        <dbReference type="Pfam" id="PF09835"/>
    </source>
</evidence>
<keyword evidence="1" id="KW-0812">Transmembrane</keyword>
<organism evidence="3 4">
    <name type="scientific">Kistimonas scapharcae</name>
    <dbReference type="NCBI Taxonomy" id="1036133"/>
    <lineage>
        <taxon>Bacteria</taxon>
        <taxon>Pseudomonadati</taxon>
        <taxon>Pseudomonadota</taxon>
        <taxon>Gammaproteobacteria</taxon>
        <taxon>Oceanospirillales</taxon>
        <taxon>Endozoicomonadaceae</taxon>
        <taxon>Kistimonas</taxon>
    </lineage>
</organism>
<proteinExistence type="predicted"/>
<dbReference type="Pfam" id="PF09835">
    <property type="entry name" value="DUF2062"/>
    <property type="match status" value="1"/>
</dbReference>
<feature type="domain" description="DUF2062" evidence="2">
    <location>
        <begin position="23"/>
        <end position="164"/>
    </location>
</feature>
<accession>A0ABP8V873</accession>
<gene>
    <name evidence="3" type="ORF">GCM10023116_47070</name>
</gene>
<protein>
    <submittedName>
        <fullName evidence="3">DUF2062 domain-containing protein</fullName>
    </submittedName>
</protein>